<dbReference type="OrthoDB" id="6779347at2759"/>
<dbReference type="Pfam" id="PF09746">
    <property type="entry name" value="Membralin"/>
    <property type="match status" value="1"/>
</dbReference>
<evidence type="ECO:0000256" key="1">
    <source>
        <dbReference type="SAM" id="MobiDB-lite"/>
    </source>
</evidence>
<keyword evidence="4" id="KW-1185">Reference proteome</keyword>
<keyword evidence="2" id="KW-1133">Transmembrane helix</keyword>
<sequence>MSGNNVGGAGAPEGANPENNYVNGGPLINTNRFRNNNNQNPLFNVRDRLFHTLFFRGALAYARTVPKPVRRFIEFMILIKAIGAFFVLVYIHMAFTKSPVTCLDHIKNTWPRDGILRVEILRNAGQDYNIEQSYAKEQKLKHEKVEDFSSMLGFVVRDGFINIEPSSVEESSKETEPLNENYSNQSDMTLNKINIYNFLPSSTENSSESVTVTTTRWNGDITHDNLRLTVESSSDEIKYTNETLNIDSLINKPADKTKRKKSDTTHNEKPHHKSAWPDDEYIVEYSLEYGFLRLSPAIRARLGVPVQIVTLDPGKDVCFGDSFSRLILEEFLGFDDLLMASIKTLAEKEDNKGYLRNVVTGEHYRFVSMWMARSSYFAAFFIMIVFVSTLLLL</sequence>
<keyword evidence="2" id="KW-0812">Transmembrane</keyword>
<feature type="compositionally biased region" description="Gly residues" evidence="1">
    <location>
        <begin position="1"/>
        <end position="11"/>
    </location>
</feature>
<feature type="region of interest" description="Disordered" evidence="1">
    <location>
        <begin position="1"/>
        <end position="21"/>
    </location>
</feature>
<dbReference type="GO" id="GO:1904294">
    <property type="term" value="P:positive regulation of ERAD pathway"/>
    <property type="evidence" value="ECO:0007669"/>
    <property type="project" value="TreeGrafter"/>
</dbReference>
<dbReference type="GO" id="GO:0034976">
    <property type="term" value="P:response to endoplasmic reticulum stress"/>
    <property type="evidence" value="ECO:0007669"/>
    <property type="project" value="TreeGrafter"/>
</dbReference>
<dbReference type="Proteomes" id="UP000801492">
    <property type="component" value="Unassembled WGS sequence"/>
</dbReference>
<keyword evidence="2" id="KW-0472">Membrane</keyword>
<protein>
    <recommendedName>
        <fullName evidence="5">Membralin</fullName>
    </recommendedName>
</protein>
<dbReference type="InterPro" id="IPR019144">
    <property type="entry name" value="Membralin"/>
</dbReference>
<dbReference type="EMBL" id="VTPC01008356">
    <property type="protein sequence ID" value="KAF2892932.1"/>
    <property type="molecule type" value="Genomic_DNA"/>
</dbReference>
<reference evidence="3" key="1">
    <citation type="submission" date="2019-08" db="EMBL/GenBank/DDBJ databases">
        <title>The genome of the North American firefly Photinus pyralis.</title>
        <authorList>
            <consortium name="Photinus pyralis genome working group"/>
            <person name="Fallon T.R."/>
            <person name="Sander Lower S.E."/>
            <person name="Weng J.-K."/>
        </authorList>
    </citation>
    <scope>NUCLEOTIDE SEQUENCE</scope>
    <source>
        <strain evidence="3">TRF0915ILg1</strain>
        <tissue evidence="3">Whole body</tissue>
    </source>
</reference>
<comment type="caution">
    <text evidence="3">The sequence shown here is derived from an EMBL/GenBank/DDBJ whole genome shotgun (WGS) entry which is preliminary data.</text>
</comment>
<feature type="transmembrane region" description="Helical" evidence="2">
    <location>
        <begin position="375"/>
        <end position="392"/>
    </location>
</feature>
<dbReference type="GO" id="GO:0005783">
    <property type="term" value="C:endoplasmic reticulum"/>
    <property type="evidence" value="ECO:0007669"/>
    <property type="project" value="TreeGrafter"/>
</dbReference>
<gene>
    <name evidence="3" type="ORF">ILUMI_13246</name>
</gene>
<organism evidence="3 4">
    <name type="scientific">Ignelater luminosus</name>
    <name type="common">Cucubano</name>
    <name type="synonym">Pyrophorus luminosus</name>
    <dbReference type="NCBI Taxonomy" id="2038154"/>
    <lineage>
        <taxon>Eukaryota</taxon>
        <taxon>Metazoa</taxon>
        <taxon>Ecdysozoa</taxon>
        <taxon>Arthropoda</taxon>
        <taxon>Hexapoda</taxon>
        <taxon>Insecta</taxon>
        <taxon>Pterygota</taxon>
        <taxon>Neoptera</taxon>
        <taxon>Endopterygota</taxon>
        <taxon>Coleoptera</taxon>
        <taxon>Polyphaga</taxon>
        <taxon>Elateriformia</taxon>
        <taxon>Elateroidea</taxon>
        <taxon>Elateridae</taxon>
        <taxon>Agrypninae</taxon>
        <taxon>Pyrophorini</taxon>
        <taxon>Ignelater</taxon>
    </lineage>
</organism>
<feature type="compositionally biased region" description="Low complexity" evidence="1">
    <location>
        <begin position="12"/>
        <end position="21"/>
    </location>
</feature>
<accession>A0A8K0G8U5</accession>
<proteinExistence type="predicted"/>
<dbReference type="AlphaFoldDB" id="A0A8K0G8U5"/>
<name>A0A8K0G8U5_IGNLU</name>
<evidence type="ECO:0000313" key="3">
    <source>
        <dbReference type="EMBL" id="KAF2892932.1"/>
    </source>
</evidence>
<feature type="transmembrane region" description="Helical" evidence="2">
    <location>
        <begin position="72"/>
        <end position="95"/>
    </location>
</feature>
<evidence type="ECO:0000256" key="2">
    <source>
        <dbReference type="SAM" id="Phobius"/>
    </source>
</evidence>
<evidence type="ECO:0008006" key="5">
    <source>
        <dbReference type="Google" id="ProtNLM"/>
    </source>
</evidence>
<dbReference type="PANTHER" id="PTHR21650:SF4">
    <property type="entry name" value="MEMBRALIN"/>
    <property type="match status" value="1"/>
</dbReference>
<feature type="region of interest" description="Disordered" evidence="1">
    <location>
        <begin position="250"/>
        <end position="273"/>
    </location>
</feature>
<dbReference type="PANTHER" id="PTHR21650">
    <property type="entry name" value="MEMBRALIN/KINETOCHORE PROTEIN NUF2"/>
    <property type="match status" value="1"/>
</dbReference>
<evidence type="ECO:0000313" key="4">
    <source>
        <dbReference type="Proteomes" id="UP000801492"/>
    </source>
</evidence>